<comment type="subcellular location">
    <subcellularLocation>
        <location evidence="1 10">Cell outer membrane</location>
        <topology evidence="1 10">Multi-pass membrane protein</topology>
    </subcellularLocation>
</comment>
<protein>
    <submittedName>
        <fullName evidence="15">Iron complex outermembrane recepter protein</fullName>
    </submittedName>
</protein>
<evidence type="ECO:0000259" key="14">
    <source>
        <dbReference type="Pfam" id="PF07715"/>
    </source>
</evidence>
<dbReference type="RefSeq" id="WP_091834354.1">
    <property type="nucleotide sequence ID" value="NZ_FNZK01000020.1"/>
</dbReference>
<feature type="domain" description="TonB-dependent receptor-like beta-barrel" evidence="13">
    <location>
        <begin position="188"/>
        <end position="637"/>
    </location>
</feature>
<name>A0A1H7CJK8_9FIRM</name>
<comment type="similarity">
    <text evidence="10 11">Belongs to the TonB-dependent receptor family.</text>
</comment>
<evidence type="ECO:0000256" key="12">
    <source>
        <dbReference type="SAM" id="SignalP"/>
    </source>
</evidence>
<dbReference type="Gene3D" id="2.170.130.10">
    <property type="entry name" value="TonB-dependent receptor, plug domain"/>
    <property type="match status" value="1"/>
</dbReference>
<evidence type="ECO:0000256" key="8">
    <source>
        <dbReference type="ARBA" id="ARBA00023170"/>
    </source>
</evidence>
<feature type="domain" description="TonB-dependent receptor plug" evidence="14">
    <location>
        <begin position="61"/>
        <end position="168"/>
    </location>
</feature>
<evidence type="ECO:0000256" key="3">
    <source>
        <dbReference type="ARBA" id="ARBA00022452"/>
    </source>
</evidence>
<dbReference type="CDD" id="cd01347">
    <property type="entry name" value="ligand_gated_channel"/>
    <property type="match status" value="1"/>
</dbReference>
<evidence type="ECO:0000256" key="1">
    <source>
        <dbReference type="ARBA" id="ARBA00004571"/>
    </source>
</evidence>
<evidence type="ECO:0000256" key="4">
    <source>
        <dbReference type="ARBA" id="ARBA00022692"/>
    </source>
</evidence>
<dbReference type="PANTHER" id="PTHR30069">
    <property type="entry name" value="TONB-DEPENDENT OUTER MEMBRANE RECEPTOR"/>
    <property type="match status" value="1"/>
</dbReference>
<keyword evidence="9 10" id="KW-0998">Cell outer membrane</keyword>
<dbReference type="SUPFAM" id="SSF56935">
    <property type="entry name" value="Porins"/>
    <property type="match status" value="1"/>
</dbReference>
<evidence type="ECO:0000256" key="11">
    <source>
        <dbReference type="RuleBase" id="RU003357"/>
    </source>
</evidence>
<keyword evidence="6 11" id="KW-0798">TonB box</keyword>
<organism evidence="15 16">
    <name type="scientific">Propionispira arboris</name>
    <dbReference type="NCBI Taxonomy" id="84035"/>
    <lineage>
        <taxon>Bacteria</taxon>
        <taxon>Bacillati</taxon>
        <taxon>Bacillota</taxon>
        <taxon>Negativicutes</taxon>
        <taxon>Selenomonadales</taxon>
        <taxon>Selenomonadaceae</taxon>
        <taxon>Propionispira</taxon>
    </lineage>
</organism>
<evidence type="ECO:0000256" key="7">
    <source>
        <dbReference type="ARBA" id="ARBA00023136"/>
    </source>
</evidence>
<keyword evidence="3 10" id="KW-1134">Transmembrane beta strand</keyword>
<keyword evidence="4 10" id="KW-0812">Transmembrane</keyword>
<evidence type="ECO:0000256" key="5">
    <source>
        <dbReference type="ARBA" id="ARBA00022729"/>
    </source>
</evidence>
<keyword evidence="5 12" id="KW-0732">Signal</keyword>
<dbReference type="GO" id="GO:0044718">
    <property type="term" value="P:siderophore transmembrane transport"/>
    <property type="evidence" value="ECO:0007669"/>
    <property type="project" value="TreeGrafter"/>
</dbReference>
<evidence type="ECO:0000313" key="16">
    <source>
        <dbReference type="Proteomes" id="UP000199662"/>
    </source>
</evidence>
<dbReference type="STRING" id="84035.SAMN05660742_12029"/>
<evidence type="ECO:0000256" key="6">
    <source>
        <dbReference type="ARBA" id="ARBA00023077"/>
    </source>
</evidence>
<evidence type="ECO:0000256" key="9">
    <source>
        <dbReference type="ARBA" id="ARBA00023237"/>
    </source>
</evidence>
<dbReference type="PROSITE" id="PS52016">
    <property type="entry name" value="TONB_DEPENDENT_REC_3"/>
    <property type="match status" value="1"/>
</dbReference>
<dbReference type="PANTHER" id="PTHR30069:SF29">
    <property type="entry name" value="HEMOGLOBIN AND HEMOGLOBIN-HAPTOGLOBIN-BINDING PROTEIN 1-RELATED"/>
    <property type="match status" value="1"/>
</dbReference>
<dbReference type="InterPro" id="IPR037066">
    <property type="entry name" value="Plug_dom_sf"/>
</dbReference>
<evidence type="ECO:0000256" key="10">
    <source>
        <dbReference type="PROSITE-ProRule" id="PRU01360"/>
    </source>
</evidence>
<reference evidence="15 16" key="1">
    <citation type="submission" date="2016-10" db="EMBL/GenBank/DDBJ databases">
        <authorList>
            <person name="de Groot N.N."/>
        </authorList>
    </citation>
    <scope>NUCLEOTIDE SEQUENCE [LARGE SCALE GENOMIC DNA]</scope>
    <source>
        <strain evidence="15 16">DSM 2179</strain>
    </source>
</reference>
<accession>A0A1H7CJK8</accession>
<keyword evidence="7 10" id="KW-0472">Membrane</keyword>
<dbReference type="GO" id="GO:0009279">
    <property type="term" value="C:cell outer membrane"/>
    <property type="evidence" value="ECO:0007669"/>
    <property type="project" value="UniProtKB-SubCell"/>
</dbReference>
<feature type="chain" id="PRO_5011599325" evidence="12">
    <location>
        <begin position="25"/>
        <end position="666"/>
    </location>
</feature>
<dbReference type="GO" id="GO:0015344">
    <property type="term" value="F:siderophore uptake transmembrane transporter activity"/>
    <property type="evidence" value="ECO:0007669"/>
    <property type="project" value="TreeGrafter"/>
</dbReference>
<dbReference type="InterPro" id="IPR039426">
    <property type="entry name" value="TonB-dep_rcpt-like"/>
</dbReference>
<dbReference type="Pfam" id="PF00593">
    <property type="entry name" value="TonB_dep_Rec_b-barrel"/>
    <property type="match status" value="1"/>
</dbReference>
<evidence type="ECO:0000313" key="15">
    <source>
        <dbReference type="EMBL" id="SEJ85875.1"/>
    </source>
</evidence>
<sequence length="666" mass="74487">MKKKKYLCMVIACALAAGATTGFAAKAQQKITAEQKTKDTIDEYALDEVVVTATRSEKKDTDVPAATIVITAKQIKASGAKNAAEALSKVNGLVYKSFGPMAASMGSMINEINIRGNGNGTLVLINGNPVSWRGKYNIDAIPAESIERIEIVKGGGSVLYGSDAMGGTVNIITKKGVALNQVSTGFGNYGQQAYNMNVGDENFSVNYNLDKWRKLDGISEADVDSVKFNGSTRTDIKDIEKENIGFNWKINDHWDVLYNNYQTKATYNRYVDRVDHTTSGISNGDMFNGRTYTTDQHVSQIHFHDGDWKASGYFNTGTVESYGPTYISSTGAKTPNGWYNTREKNITYGVDAQKSWHVSDKVTAIFGMDLQRESYQYLYTPQNTMYKDYFRNNWGIFGQWEQAFDKNNTGIFSARETWTSAAAGDNNYNNFSMAGQFIHKLDKSNSVYMSIGQSFIMPTFAQMYGASDTAIPNPGLKPQTGVNYEIGWKKNADRHNWKAALFHTDIKDNISAIWNKNKAAYTYSNEDFKNTGVELSCDITGEKGFSYNWGVTWQDPQSKSTKKDYWDRMFGRLQLTGGVTYKKEKWLSSITGSYLSGRVQTPSSEHSFATKPYFLTTLNTTYSPDAANEITFTIDNVLNREDNLSHSSSTYYSAPINYMLKYTYKF</sequence>
<gene>
    <name evidence="15" type="ORF">SAMN05660742_12029</name>
</gene>
<dbReference type="InterPro" id="IPR012910">
    <property type="entry name" value="Plug_dom"/>
</dbReference>
<feature type="signal peptide" evidence="12">
    <location>
        <begin position="1"/>
        <end position="24"/>
    </location>
</feature>
<keyword evidence="16" id="KW-1185">Reference proteome</keyword>
<dbReference type="EMBL" id="FNZK01000020">
    <property type="protein sequence ID" value="SEJ85875.1"/>
    <property type="molecule type" value="Genomic_DNA"/>
</dbReference>
<dbReference type="Proteomes" id="UP000199662">
    <property type="component" value="Unassembled WGS sequence"/>
</dbReference>
<dbReference type="Pfam" id="PF07715">
    <property type="entry name" value="Plug"/>
    <property type="match status" value="1"/>
</dbReference>
<keyword evidence="8" id="KW-0675">Receptor</keyword>
<evidence type="ECO:0000256" key="2">
    <source>
        <dbReference type="ARBA" id="ARBA00022448"/>
    </source>
</evidence>
<dbReference type="AlphaFoldDB" id="A0A1H7CJK8"/>
<dbReference type="InterPro" id="IPR000531">
    <property type="entry name" value="Beta-barrel_TonB"/>
</dbReference>
<proteinExistence type="inferred from homology"/>
<keyword evidence="2 10" id="KW-0813">Transport</keyword>
<dbReference type="InterPro" id="IPR036942">
    <property type="entry name" value="Beta-barrel_TonB_sf"/>
</dbReference>
<dbReference type="Gene3D" id="2.40.170.20">
    <property type="entry name" value="TonB-dependent receptor, beta-barrel domain"/>
    <property type="match status" value="1"/>
</dbReference>
<evidence type="ECO:0000259" key="13">
    <source>
        <dbReference type="Pfam" id="PF00593"/>
    </source>
</evidence>